<dbReference type="InterPro" id="IPR030470">
    <property type="entry name" value="UbiA_prenylTrfase_CS"/>
</dbReference>
<evidence type="ECO:0000256" key="5">
    <source>
        <dbReference type="ARBA" id="ARBA00022688"/>
    </source>
</evidence>
<evidence type="ECO:0000256" key="13">
    <source>
        <dbReference type="HAMAP-Rule" id="MF_03189"/>
    </source>
</evidence>
<comment type="catalytic activity">
    <reaction evidence="10">
        <text>all-trans-decaprenyl diphosphate + 4-hydroxybenzoate = 4-hydroxy-3-(all-trans-decaprenyl)benzoate + diphosphate</text>
        <dbReference type="Rhea" id="RHEA:44564"/>
        <dbReference type="ChEBI" id="CHEBI:17879"/>
        <dbReference type="ChEBI" id="CHEBI:33019"/>
        <dbReference type="ChEBI" id="CHEBI:60721"/>
        <dbReference type="ChEBI" id="CHEBI:84503"/>
        <dbReference type="EC" id="2.5.1.39"/>
    </reaction>
    <physiologicalReaction direction="left-to-right" evidence="10">
        <dbReference type="Rhea" id="RHEA:44565"/>
    </physiologicalReaction>
</comment>
<evidence type="ECO:0000256" key="3">
    <source>
        <dbReference type="ARBA" id="ARBA00005985"/>
    </source>
</evidence>
<dbReference type="Proteomes" id="UP000504631">
    <property type="component" value="Unplaced"/>
</dbReference>
<keyword evidence="6 13" id="KW-0812">Transmembrane</keyword>
<dbReference type="GO" id="GO:0008412">
    <property type="term" value="F:4-hydroxybenzoate polyprenyltransferase activity"/>
    <property type="evidence" value="ECO:0007669"/>
    <property type="project" value="UniProtKB-EC"/>
</dbReference>
<keyword evidence="9 13" id="KW-0414">Isoprene biosynthesis</keyword>
<dbReference type="RefSeq" id="XP_033366062.1">
    <property type="nucleotide sequence ID" value="XM_033510171.1"/>
</dbReference>
<evidence type="ECO:0000256" key="7">
    <source>
        <dbReference type="ARBA" id="ARBA00022989"/>
    </source>
</evidence>
<organism evidence="14 15">
    <name type="scientific">Bombus vosnesenskii</name>
    <dbReference type="NCBI Taxonomy" id="207650"/>
    <lineage>
        <taxon>Eukaryota</taxon>
        <taxon>Metazoa</taxon>
        <taxon>Ecdysozoa</taxon>
        <taxon>Arthropoda</taxon>
        <taxon>Hexapoda</taxon>
        <taxon>Insecta</taxon>
        <taxon>Pterygota</taxon>
        <taxon>Neoptera</taxon>
        <taxon>Endopterygota</taxon>
        <taxon>Hymenoptera</taxon>
        <taxon>Apocrita</taxon>
        <taxon>Aculeata</taxon>
        <taxon>Apoidea</taxon>
        <taxon>Anthophila</taxon>
        <taxon>Apidae</taxon>
        <taxon>Bombus</taxon>
        <taxon>Pyrobombus</taxon>
    </lineage>
</organism>
<evidence type="ECO:0000256" key="11">
    <source>
        <dbReference type="ARBA" id="ARBA00050454"/>
    </source>
</evidence>
<feature type="transmembrane region" description="Helical" evidence="13">
    <location>
        <begin position="309"/>
        <end position="327"/>
    </location>
</feature>
<evidence type="ECO:0000256" key="1">
    <source>
        <dbReference type="ARBA" id="ARBA00001946"/>
    </source>
</evidence>
<evidence type="ECO:0000313" key="14">
    <source>
        <dbReference type="Proteomes" id="UP000504631"/>
    </source>
</evidence>
<evidence type="ECO:0000256" key="8">
    <source>
        <dbReference type="ARBA" id="ARBA00023136"/>
    </source>
</evidence>
<dbReference type="HAMAP" id="MF_01635">
    <property type="entry name" value="UbiA"/>
    <property type="match status" value="1"/>
</dbReference>
<feature type="transmembrane region" description="Helical" evidence="13">
    <location>
        <begin position="116"/>
        <end position="138"/>
    </location>
</feature>
<proteinExistence type="inferred from homology"/>
<protein>
    <recommendedName>
        <fullName evidence="13">4-hydroxybenzoate polyprenyltransferase, mitochondrial</fullName>
        <shortName evidence="13">4-HB polyprenyltransferase</shortName>
        <ecNumber evidence="13">2.5.1.39</ecNumber>
    </recommendedName>
    <alternativeName>
        <fullName evidence="13">Para-hydroxybenzoate--polyprenyltransferase</fullName>
        <shortName evidence="13">PHB:PPT</shortName>
        <shortName evidence="13">PHB:polyprenyltransferase</shortName>
    </alternativeName>
</protein>
<comment type="pathway">
    <text evidence="13">Cofactor biosynthesis; ubiquinone biosynthesis.</text>
</comment>
<dbReference type="Pfam" id="PF01040">
    <property type="entry name" value="UbiA"/>
    <property type="match status" value="1"/>
</dbReference>
<name>A0A6J3LKZ2_9HYME</name>
<dbReference type="Gene3D" id="1.10.357.140">
    <property type="entry name" value="UbiA prenyltransferase"/>
    <property type="match status" value="1"/>
</dbReference>
<dbReference type="CDD" id="cd13959">
    <property type="entry name" value="PT_UbiA_COQ2"/>
    <property type="match status" value="1"/>
</dbReference>
<evidence type="ECO:0000256" key="10">
    <source>
        <dbReference type="ARBA" id="ARBA00049890"/>
    </source>
</evidence>
<comment type="similarity">
    <text evidence="3 13">Belongs to the UbiA prenyltransferase family.</text>
</comment>
<feature type="transmembrane region" description="Helical" evidence="13">
    <location>
        <begin position="211"/>
        <end position="230"/>
    </location>
</feature>
<evidence type="ECO:0000256" key="12">
    <source>
        <dbReference type="ARBA" id="ARBA00051182"/>
    </source>
</evidence>
<dbReference type="NCBIfam" id="TIGR01474">
    <property type="entry name" value="ubiA_proteo"/>
    <property type="match status" value="1"/>
</dbReference>
<gene>
    <name evidence="15" type="primary">LOC117243025</name>
    <name evidence="13" type="synonym">coq2</name>
</gene>
<dbReference type="InterPro" id="IPR000537">
    <property type="entry name" value="UbiA_prenyltransferase"/>
</dbReference>
<dbReference type="CTD" id="27235"/>
<dbReference type="KEGG" id="bvk:117243025"/>
<keyword evidence="13" id="KW-0496">Mitochondrion</keyword>
<sequence>MIMMQLYQQLFGRGKCLKFYLQFNQRKCVVNYLYSCNTVHTISCMYDKHNYENGKTPTQEKLKSIKILSNTGDETIEFAKAANVRSKQKLTFAKLVNNSPPKIKPYLKLIRLDRPIGSWLLFWPCGWSIAMAAAPGALPDLQLLSLFGMGAFIMRGAGCIINDMWDQDIDGMVARTKDRPLVTREISPLQSLIFLGSQLTLGLLILLQLNLYSIILGASSLVLVIVYPVMKRVTYWPQLILGMTFNWGALLGWSAVHGSCNWSVCLPLYTAGICWTLLYDTIYAHQDKVDDVIVGIKSTALKFGNKTKLYLSGFSTIMITGLLASGILTAQTWPYYTAVGLVGTHLVNQIYSLNINNPADCAKKFISNHRIGMILFAGIILGNLIKDTKCNKDDNIVQKSENEFTFIKEKQE</sequence>
<keyword evidence="13" id="KW-0999">Mitochondrion inner membrane</keyword>
<keyword evidence="14" id="KW-1185">Reference proteome</keyword>
<comment type="cofactor">
    <cofactor evidence="1 13">
        <name>Mg(2+)</name>
        <dbReference type="ChEBI" id="CHEBI:18420"/>
    </cofactor>
</comment>
<keyword evidence="8 13" id="KW-0472">Membrane</keyword>
<comment type="subcellular location">
    <subcellularLocation>
        <location evidence="2">Membrane</location>
        <topology evidence="2">Multi-pass membrane protein</topology>
    </subcellularLocation>
    <subcellularLocation>
        <location evidence="13">Mitochondrion inner membrane</location>
        <topology evidence="13">Multi-pass membrane protein</topology>
        <orientation evidence="13">Matrix side</orientation>
    </subcellularLocation>
</comment>
<dbReference type="GeneID" id="117243025"/>
<dbReference type="InterPro" id="IPR039653">
    <property type="entry name" value="Prenyltransferase"/>
</dbReference>
<keyword evidence="7 13" id="KW-1133">Transmembrane helix</keyword>
<dbReference type="PANTHER" id="PTHR11048:SF28">
    <property type="entry name" value="4-HYDROXYBENZOATE POLYPRENYLTRANSFERASE, MITOCHONDRIAL"/>
    <property type="match status" value="1"/>
</dbReference>
<feature type="transmembrane region" description="Helical" evidence="13">
    <location>
        <begin position="365"/>
        <end position="385"/>
    </location>
</feature>
<dbReference type="GO" id="GO:0005743">
    <property type="term" value="C:mitochondrial inner membrane"/>
    <property type="evidence" value="ECO:0007669"/>
    <property type="project" value="UniProtKB-SubCell"/>
</dbReference>
<accession>A0A6J3LKZ2</accession>
<keyword evidence="4 13" id="KW-0808">Transferase</keyword>
<evidence type="ECO:0000256" key="9">
    <source>
        <dbReference type="ARBA" id="ARBA00023229"/>
    </source>
</evidence>
<dbReference type="GO" id="GO:0006744">
    <property type="term" value="P:ubiquinone biosynthetic process"/>
    <property type="evidence" value="ECO:0007669"/>
    <property type="project" value="UniProtKB-UniRule"/>
</dbReference>
<dbReference type="AlphaFoldDB" id="A0A6J3LKZ2"/>
<evidence type="ECO:0000313" key="15">
    <source>
        <dbReference type="RefSeq" id="XP_033366062.1"/>
    </source>
</evidence>
<comment type="catalytic activity">
    <reaction evidence="11">
        <text>all-trans-nonaprenyl diphosphate + 4-hydroxybenzoate = 4-hydroxy-3-(all-trans-nonaprenyl)benzoate + diphosphate</text>
        <dbReference type="Rhea" id="RHEA:17709"/>
        <dbReference type="ChEBI" id="CHEBI:17879"/>
        <dbReference type="ChEBI" id="CHEBI:33019"/>
        <dbReference type="ChEBI" id="CHEBI:58391"/>
        <dbReference type="ChEBI" id="CHEBI:84502"/>
        <dbReference type="EC" id="2.5.1.39"/>
    </reaction>
    <physiologicalReaction direction="left-to-right" evidence="11">
        <dbReference type="Rhea" id="RHEA:17710"/>
    </physiologicalReaction>
</comment>
<evidence type="ECO:0000256" key="4">
    <source>
        <dbReference type="ARBA" id="ARBA00022679"/>
    </source>
</evidence>
<reference evidence="15" key="1">
    <citation type="submission" date="2025-08" db="UniProtKB">
        <authorList>
            <consortium name="RefSeq"/>
        </authorList>
    </citation>
    <scope>IDENTIFICATION</scope>
    <source>
        <tissue evidence="15">Muscle</tissue>
    </source>
</reference>
<evidence type="ECO:0000256" key="2">
    <source>
        <dbReference type="ARBA" id="ARBA00004141"/>
    </source>
</evidence>
<dbReference type="EC" id="2.5.1.39" evidence="13"/>
<comment type="function">
    <text evidence="13">Catalyzes the prenylation of para-hydroxybenzoate (PHB) with an all-trans polyprenyl group. Mediates the second step in the final reaction sequence of coenzyme Q (CoQ) biosynthesis, which is the condensation of the polyisoprenoid side chain with PHB, generating the first membrane-bound Q intermediate.</text>
</comment>
<dbReference type="PROSITE" id="PS00943">
    <property type="entry name" value="UBIA"/>
    <property type="match status" value="1"/>
</dbReference>
<dbReference type="UniPathway" id="UPA00232"/>
<keyword evidence="5 13" id="KW-0831">Ubiquinone biosynthesis</keyword>
<dbReference type="InterPro" id="IPR044878">
    <property type="entry name" value="UbiA_sf"/>
</dbReference>
<comment type="catalytic activity">
    <reaction evidence="12">
        <text>an all-trans-polyprenyl diphosphate + 4-hydroxybenzoate = a 4-hydroxy-3-(all-trans-polyprenyl)benzoate + diphosphate</text>
        <dbReference type="Rhea" id="RHEA:44504"/>
        <dbReference type="Rhea" id="RHEA-COMP:9514"/>
        <dbReference type="Rhea" id="RHEA-COMP:9564"/>
        <dbReference type="ChEBI" id="CHEBI:17879"/>
        <dbReference type="ChEBI" id="CHEBI:33019"/>
        <dbReference type="ChEBI" id="CHEBI:58914"/>
        <dbReference type="ChEBI" id="CHEBI:78396"/>
        <dbReference type="EC" id="2.5.1.39"/>
    </reaction>
    <physiologicalReaction direction="left-to-right" evidence="12">
        <dbReference type="Rhea" id="RHEA:44505"/>
    </physiologicalReaction>
</comment>
<dbReference type="FunFam" id="1.10.357.140:FF:000003">
    <property type="entry name" value="4-hydroxybenzoate polyprenyltransferase, mitochondrial"/>
    <property type="match status" value="1"/>
</dbReference>
<dbReference type="InterPro" id="IPR006370">
    <property type="entry name" value="HB_polyprenyltransferase-like"/>
</dbReference>
<dbReference type="PANTHER" id="PTHR11048">
    <property type="entry name" value="PRENYLTRANSFERASES"/>
    <property type="match status" value="1"/>
</dbReference>
<evidence type="ECO:0000256" key="6">
    <source>
        <dbReference type="ARBA" id="ARBA00022692"/>
    </source>
</evidence>
<dbReference type="GO" id="GO:0008299">
    <property type="term" value="P:isoprenoid biosynthetic process"/>
    <property type="evidence" value="ECO:0007669"/>
    <property type="project" value="UniProtKB-UniRule"/>
</dbReference>